<evidence type="ECO:0000256" key="2">
    <source>
        <dbReference type="ARBA" id="ARBA00022723"/>
    </source>
</evidence>
<dbReference type="SMART" id="SM00922">
    <property type="entry name" value="MR_MLE"/>
    <property type="match status" value="1"/>
</dbReference>
<comment type="similarity">
    <text evidence="1 5">Belongs to the mandelate racemase/muconate lactonizing enzyme family.</text>
</comment>
<dbReference type="InterPro" id="IPR034603">
    <property type="entry name" value="Dipeptide_epimerase"/>
</dbReference>
<dbReference type="SUPFAM" id="SSF54826">
    <property type="entry name" value="Enolase N-terminal domain-like"/>
    <property type="match status" value="1"/>
</dbReference>
<sequence>MTKIRAITTYRTAVPLIKPFKTALRTVTTAEAIVVHILTEDGHRGFGEAPPTHVITGDSLQSIEFAIELIAGGLIGQDIRHREVLFEKLHKSIVGNSSAKAAVDMALYDLIAQHAGLPLVEFLGGYRQEIETDFTVSVNSPEEMAEDAAAYIRDGFDVLKIKVGIDTVEQDIKRIRAIRDKVGYDVVLRLDANQGWEPKAAVRAIGLMEDAGLGIELIEQPVPASDIDGLKYVTDHTETPIMADESIFTPQDAVRVLQLRAADLINIKLMKAGGIHQALKINALAEAYGVKCMTGSMIETKLGVSAAAHFAASQANITRFDFDPPLMLKRDILPGGIQYSGNKIRFSEKPGLGIDSEMFLQRLTGGNE</sequence>
<dbReference type="SFLD" id="SFLDF00010">
    <property type="entry name" value="dipeptide_epimerase"/>
    <property type="match status" value="1"/>
</dbReference>
<dbReference type="Pfam" id="PF02746">
    <property type="entry name" value="MR_MLE_N"/>
    <property type="match status" value="1"/>
</dbReference>
<dbReference type="PANTHER" id="PTHR48073:SF2">
    <property type="entry name" value="O-SUCCINYLBENZOATE SYNTHASE"/>
    <property type="match status" value="1"/>
</dbReference>
<dbReference type="CDD" id="cd03319">
    <property type="entry name" value="L-Ala-DL-Glu_epimerase"/>
    <property type="match status" value="1"/>
</dbReference>
<keyword evidence="8" id="KW-1185">Reference proteome</keyword>
<reference evidence="7 8" key="1">
    <citation type="submission" date="2023-06" db="EMBL/GenBank/DDBJ databases">
        <title>Novel species in genus Planococcus.</title>
        <authorList>
            <person name="Ning S."/>
        </authorList>
    </citation>
    <scope>NUCLEOTIDE SEQUENCE [LARGE SCALE GENOMIC DNA]</scope>
    <source>
        <strain evidence="7 8">N028</strain>
    </source>
</reference>
<evidence type="ECO:0000256" key="5">
    <source>
        <dbReference type="RuleBase" id="RU366006"/>
    </source>
</evidence>
<dbReference type="InterPro" id="IPR013342">
    <property type="entry name" value="Mandelate_racemase_C"/>
</dbReference>
<dbReference type="Proteomes" id="UP001172055">
    <property type="component" value="Unassembled WGS sequence"/>
</dbReference>
<dbReference type="InterPro" id="IPR036849">
    <property type="entry name" value="Enolase-like_C_sf"/>
</dbReference>
<dbReference type="InterPro" id="IPR013341">
    <property type="entry name" value="Mandelate_racemase_N_dom"/>
</dbReference>
<accession>A0ABT8N238</accession>
<keyword evidence="4 5" id="KW-0413">Isomerase</keyword>
<evidence type="ECO:0000259" key="6">
    <source>
        <dbReference type="SMART" id="SM00922"/>
    </source>
</evidence>
<dbReference type="EC" id="5.1.1.-" evidence="5"/>
<dbReference type="Gene3D" id="3.20.20.120">
    <property type="entry name" value="Enolase-like C-terminal domain"/>
    <property type="match status" value="1"/>
</dbReference>
<comment type="caution">
    <text evidence="7">The sequence shown here is derived from an EMBL/GenBank/DDBJ whole genome shotgun (WGS) entry which is preliminary data.</text>
</comment>
<dbReference type="Pfam" id="PF13378">
    <property type="entry name" value="MR_MLE_C"/>
    <property type="match status" value="1"/>
</dbReference>
<dbReference type="InterPro" id="IPR029017">
    <property type="entry name" value="Enolase-like_N"/>
</dbReference>
<evidence type="ECO:0000256" key="1">
    <source>
        <dbReference type="ARBA" id="ARBA00008031"/>
    </source>
</evidence>
<evidence type="ECO:0000313" key="8">
    <source>
        <dbReference type="Proteomes" id="UP001172055"/>
    </source>
</evidence>
<gene>
    <name evidence="7" type="ORF">QWY14_08130</name>
</gene>
<dbReference type="SFLD" id="SFLDG00180">
    <property type="entry name" value="muconate_cycloisomerase"/>
    <property type="match status" value="2"/>
</dbReference>
<protein>
    <recommendedName>
        <fullName evidence="5">Dipeptide epimerase</fullName>
        <ecNumber evidence="5">5.1.1.-</ecNumber>
    </recommendedName>
</protein>
<keyword evidence="2 5" id="KW-0479">Metal-binding</keyword>
<evidence type="ECO:0000256" key="4">
    <source>
        <dbReference type="ARBA" id="ARBA00023235"/>
    </source>
</evidence>
<evidence type="ECO:0000313" key="7">
    <source>
        <dbReference type="EMBL" id="MDN7241759.1"/>
    </source>
</evidence>
<comment type="cofactor">
    <cofactor evidence="5">
        <name>Mg(2+)</name>
        <dbReference type="ChEBI" id="CHEBI:18420"/>
    </cofactor>
    <text evidence="5">Binds 1 Mg(2+) ion per subunit.</text>
</comment>
<dbReference type="SUPFAM" id="SSF51604">
    <property type="entry name" value="Enolase C-terminal domain-like"/>
    <property type="match status" value="1"/>
</dbReference>
<dbReference type="SFLD" id="SFLDS00001">
    <property type="entry name" value="Enolase"/>
    <property type="match status" value="2"/>
</dbReference>
<evidence type="ECO:0000256" key="3">
    <source>
        <dbReference type="ARBA" id="ARBA00022842"/>
    </source>
</evidence>
<dbReference type="InterPro" id="IPR029065">
    <property type="entry name" value="Enolase_C-like"/>
</dbReference>
<dbReference type="PANTHER" id="PTHR48073">
    <property type="entry name" value="O-SUCCINYLBENZOATE SYNTHASE-RELATED"/>
    <property type="match status" value="1"/>
</dbReference>
<feature type="domain" description="Mandelate racemase/muconate lactonizing enzyme C-terminal" evidence="6">
    <location>
        <begin position="141"/>
        <end position="240"/>
    </location>
</feature>
<dbReference type="SFLD" id="SFLDF00009">
    <property type="entry name" value="o-succinylbenzoate_synthase"/>
    <property type="match status" value="1"/>
</dbReference>
<name>A0ABT8N238_9BACL</name>
<dbReference type="Gene3D" id="3.30.390.10">
    <property type="entry name" value="Enolase-like, N-terminal domain"/>
    <property type="match status" value="1"/>
</dbReference>
<organism evidence="7 8">
    <name type="scientific">Planococcus shixiaomingii</name>
    <dbReference type="NCBI Taxonomy" id="3058393"/>
    <lineage>
        <taxon>Bacteria</taxon>
        <taxon>Bacillati</taxon>
        <taxon>Bacillota</taxon>
        <taxon>Bacilli</taxon>
        <taxon>Bacillales</taxon>
        <taxon>Caryophanaceae</taxon>
        <taxon>Planococcus</taxon>
    </lineage>
</organism>
<keyword evidence="3 5" id="KW-0460">Magnesium</keyword>
<dbReference type="EMBL" id="JAUJWV010000001">
    <property type="protein sequence ID" value="MDN7241759.1"/>
    <property type="molecule type" value="Genomic_DNA"/>
</dbReference>
<dbReference type="RefSeq" id="WP_301723380.1">
    <property type="nucleotide sequence ID" value="NZ_JAUJWV010000001.1"/>
</dbReference>
<proteinExistence type="inferred from homology"/>